<protein>
    <submittedName>
        <fullName evidence="1">CRISPR-associated protein Cmr3</fullName>
    </submittedName>
</protein>
<dbReference type="Proteomes" id="UP000294145">
    <property type="component" value="Unassembled WGS sequence"/>
</dbReference>
<dbReference type="RefSeq" id="WP_054104102.1">
    <property type="nucleotide sequence ID" value="NZ_CP080463.1"/>
</dbReference>
<dbReference type="InterPro" id="IPR019117">
    <property type="entry name" value="CRISPR-assoc_protein_Cmr3"/>
</dbReference>
<evidence type="ECO:0000313" key="2">
    <source>
        <dbReference type="Proteomes" id="UP000294145"/>
    </source>
</evidence>
<dbReference type="Pfam" id="PF09700">
    <property type="entry name" value="Cas_Cmr3"/>
    <property type="match status" value="1"/>
</dbReference>
<comment type="caution">
    <text evidence="1">The sequence shown here is derived from an EMBL/GenBank/DDBJ whole genome shotgun (WGS) entry which is preliminary data.</text>
</comment>
<dbReference type="Gene3D" id="3.30.70.2940">
    <property type="match status" value="1"/>
</dbReference>
<dbReference type="EMBL" id="SISP01000034">
    <property type="protein sequence ID" value="TBM39578.1"/>
    <property type="molecule type" value="Genomic_DNA"/>
</dbReference>
<organism evidence="1 2">
    <name type="scientific">Vibrio cholerae</name>
    <dbReference type="NCBI Taxonomy" id="666"/>
    <lineage>
        <taxon>Bacteria</taxon>
        <taxon>Pseudomonadati</taxon>
        <taxon>Pseudomonadota</taxon>
        <taxon>Gammaproteobacteria</taxon>
        <taxon>Vibrionales</taxon>
        <taxon>Vibrionaceae</taxon>
        <taxon>Vibrio</taxon>
    </lineage>
</organism>
<reference evidence="1 2" key="1">
    <citation type="submission" date="2019-02" db="EMBL/GenBank/DDBJ databases">
        <title>Genomic plasticity associated with the antimicrobial resistance in Vibrio cholerae.</title>
        <authorList>
            <person name="Verma J."/>
            <person name="Bag S."/>
            <person name="Saha B."/>
            <person name="Kumar P."/>
            <person name="Ghosh T.S."/>
            <person name="Dayal M."/>
            <person name="Senapati T."/>
            <person name="Mehra S."/>
            <person name="Dey P."/>
            <person name="Desigamani A."/>
            <person name="Kumar D."/>
            <person name="Rana P."/>
            <person name="Kumar B."/>
            <person name="Maiti T.K."/>
            <person name="Sharma N.C."/>
            <person name="Bhadra R.K."/>
            <person name="Mutreja A."/>
            <person name="Nair G.B."/>
            <person name="Ramamurthy T."/>
            <person name="Das B."/>
        </authorList>
    </citation>
    <scope>NUCLEOTIDE SEQUENCE [LARGE SCALE GENOMIC DNA]</scope>
    <source>
        <strain evidence="1 2">IDH06781</strain>
    </source>
</reference>
<proteinExistence type="predicted"/>
<accession>A0A7Z7VK13</accession>
<sequence>MLYYLIEPKDPLIIRSGRPFEEISDAQAARFPPPSTVAGALRNIHARSTGKTLDNKLLKLDNELLKLAVTGPLAVKRPINGDAPSEEHILVPKPADVQYFYDQQTQLTHLVRSKPMEFAEGEGCDLPNGLLPLFAENAPDGKPVSGPNWWSFNDLAAWRKGQSVSFERICQNGWMPAEPDIRTHIAINNHSRNVESGKLFQTTGLSMWQQRADHQPFPDACVSILAGIDGDITLPLLNLGGERRLAEVEACTLWPSLPSDLAQSITKAKGFTLTFLTPVLFNSGWLPSWLNDELIGTPPCCQSLTVKLRAAALERWIPQSGWDLVNNTPRAAQKMIPAGATYWFEIEGEATDEDIRSLWLAHFCDDPQSNLNGFGLALPVAYQFTL</sequence>
<dbReference type="AlphaFoldDB" id="A0A7Z7VK13"/>
<gene>
    <name evidence="1" type="ORF">EYB64_16795</name>
</gene>
<name>A0A7Z7VK13_VIBCL</name>
<dbReference type="CDD" id="cd09748">
    <property type="entry name" value="Cmr3_III-B"/>
    <property type="match status" value="1"/>
</dbReference>
<dbReference type="Gene3D" id="2.60.40.4350">
    <property type="match status" value="1"/>
</dbReference>
<evidence type="ECO:0000313" key="1">
    <source>
        <dbReference type="EMBL" id="TBM39578.1"/>
    </source>
</evidence>